<proteinExistence type="predicted"/>
<organism evidence="2">
    <name type="scientific">Rhizophora mucronata</name>
    <name type="common">Asiatic mangrove</name>
    <dbReference type="NCBI Taxonomy" id="61149"/>
    <lineage>
        <taxon>Eukaryota</taxon>
        <taxon>Viridiplantae</taxon>
        <taxon>Streptophyta</taxon>
        <taxon>Embryophyta</taxon>
        <taxon>Tracheophyta</taxon>
        <taxon>Spermatophyta</taxon>
        <taxon>Magnoliopsida</taxon>
        <taxon>eudicotyledons</taxon>
        <taxon>Gunneridae</taxon>
        <taxon>Pentapetalae</taxon>
        <taxon>rosids</taxon>
        <taxon>fabids</taxon>
        <taxon>Malpighiales</taxon>
        <taxon>Rhizophoraceae</taxon>
        <taxon>Rhizophora</taxon>
    </lineage>
</organism>
<sequence>MADLRDPPPGRQKKQNFSFFFPELVLIFACLVYLEIWISYLKNSVSLYSYYQTGRGV</sequence>
<accession>A0A2P2R201</accession>
<keyword evidence="1" id="KW-1133">Transmembrane helix</keyword>
<evidence type="ECO:0000313" key="2">
    <source>
        <dbReference type="EMBL" id="MBX73154.1"/>
    </source>
</evidence>
<protein>
    <submittedName>
        <fullName evidence="2">Uncharacterized protein</fullName>
    </submittedName>
</protein>
<dbReference type="AlphaFoldDB" id="A0A2P2R201"/>
<keyword evidence="1" id="KW-0812">Transmembrane</keyword>
<feature type="transmembrane region" description="Helical" evidence="1">
    <location>
        <begin position="20"/>
        <end position="40"/>
    </location>
</feature>
<keyword evidence="1" id="KW-0472">Membrane</keyword>
<reference evidence="2" key="1">
    <citation type="submission" date="2018-02" db="EMBL/GenBank/DDBJ databases">
        <title>Rhizophora mucronata_Transcriptome.</title>
        <authorList>
            <person name="Meera S.P."/>
            <person name="Sreeshan A."/>
            <person name="Augustine A."/>
        </authorList>
    </citation>
    <scope>NUCLEOTIDE SEQUENCE</scope>
    <source>
        <tissue evidence="2">Leaf</tissue>
    </source>
</reference>
<name>A0A2P2R201_RHIMU</name>
<dbReference type="EMBL" id="GGEC01092670">
    <property type="protein sequence ID" value="MBX73154.1"/>
    <property type="molecule type" value="Transcribed_RNA"/>
</dbReference>
<evidence type="ECO:0000256" key="1">
    <source>
        <dbReference type="SAM" id="Phobius"/>
    </source>
</evidence>